<proteinExistence type="predicted"/>
<dbReference type="Gene3D" id="3.40.50.620">
    <property type="entry name" value="HUPs"/>
    <property type="match status" value="1"/>
</dbReference>
<dbReference type="GO" id="GO:0004812">
    <property type="term" value="F:aminoacyl-tRNA ligase activity"/>
    <property type="evidence" value="ECO:0007669"/>
    <property type="project" value="UniProtKB-KW"/>
</dbReference>
<evidence type="ECO:0000256" key="3">
    <source>
        <dbReference type="ARBA" id="ARBA00022840"/>
    </source>
</evidence>
<keyword evidence="5" id="KW-0030">Aminoacyl-tRNA synthetase</keyword>
<evidence type="ECO:0000259" key="4">
    <source>
        <dbReference type="Pfam" id="PF01406"/>
    </source>
</evidence>
<keyword evidence="3" id="KW-0067">ATP-binding</keyword>
<keyword evidence="1" id="KW-0436">Ligase</keyword>
<keyword evidence="2" id="KW-0547">Nucleotide-binding</keyword>
<sequence length="53" mass="6109">MAKKYENIFMKGMKALNIDTFDVMPKATDHIAEQISLIQKLEEKAYTYEVPGD</sequence>
<name>A0A1V5ZQ61_9BACT</name>
<dbReference type="AlphaFoldDB" id="A0A1V5ZQ61"/>
<dbReference type="SUPFAM" id="SSF52374">
    <property type="entry name" value="Nucleotidylyl transferase"/>
    <property type="match status" value="1"/>
</dbReference>
<protein>
    <submittedName>
        <fullName evidence="5">Cysteinyl-tRNA synthetase</fullName>
    </submittedName>
</protein>
<gene>
    <name evidence="5" type="ORF">BWY04_00258</name>
</gene>
<evidence type="ECO:0000256" key="1">
    <source>
        <dbReference type="ARBA" id="ARBA00022598"/>
    </source>
</evidence>
<dbReference type="InterPro" id="IPR032678">
    <property type="entry name" value="tRNA-synt_1_cat_dom"/>
</dbReference>
<comment type="caution">
    <text evidence="5">The sequence shown here is derived from an EMBL/GenBank/DDBJ whole genome shotgun (WGS) entry which is preliminary data.</text>
</comment>
<accession>A0A1V5ZQ61</accession>
<dbReference type="Pfam" id="PF01406">
    <property type="entry name" value="tRNA-synt_1e"/>
    <property type="match status" value="1"/>
</dbReference>
<dbReference type="Proteomes" id="UP000485621">
    <property type="component" value="Unassembled WGS sequence"/>
</dbReference>
<evidence type="ECO:0000313" key="5">
    <source>
        <dbReference type="EMBL" id="OQB42379.1"/>
    </source>
</evidence>
<feature type="domain" description="tRNA synthetases class I catalytic" evidence="4">
    <location>
        <begin position="1"/>
        <end position="51"/>
    </location>
</feature>
<reference evidence="5" key="1">
    <citation type="submission" date="2017-02" db="EMBL/GenBank/DDBJ databases">
        <title>Delving into the versatile metabolic prowess of the omnipresent phylum Bacteroidetes.</title>
        <authorList>
            <person name="Nobu M.K."/>
            <person name="Mei R."/>
            <person name="Narihiro T."/>
            <person name="Kuroda K."/>
            <person name="Liu W.-T."/>
        </authorList>
    </citation>
    <scope>NUCLEOTIDE SEQUENCE</scope>
    <source>
        <strain evidence="5">ADurb.Bin160</strain>
    </source>
</reference>
<evidence type="ECO:0000256" key="2">
    <source>
        <dbReference type="ARBA" id="ARBA00022741"/>
    </source>
</evidence>
<dbReference type="GO" id="GO:0005524">
    <property type="term" value="F:ATP binding"/>
    <property type="evidence" value="ECO:0007669"/>
    <property type="project" value="UniProtKB-KW"/>
</dbReference>
<organism evidence="5">
    <name type="scientific">candidate division CPR1 bacterium ADurb.Bin160</name>
    <dbReference type="NCBI Taxonomy" id="1852826"/>
    <lineage>
        <taxon>Bacteria</taxon>
        <taxon>candidate division CPR1</taxon>
    </lineage>
</organism>
<dbReference type="InterPro" id="IPR014729">
    <property type="entry name" value="Rossmann-like_a/b/a_fold"/>
</dbReference>
<dbReference type="EMBL" id="MWDB01000003">
    <property type="protein sequence ID" value="OQB42379.1"/>
    <property type="molecule type" value="Genomic_DNA"/>
</dbReference>